<organism evidence="2 4">
    <name type="scientific">Pectobacterium wasabiae</name>
    <dbReference type="NCBI Taxonomy" id="55208"/>
    <lineage>
        <taxon>Bacteria</taxon>
        <taxon>Pseudomonadati</taxon>
        <taxon>Pseudomonadota</taxon>
        <taxon>Gammaproteobacteria</taxon>
        <taxon>Enterobacterales</taxon>
        <taxon>Pectobacteriaceae</taxon>
        <taxon>Pectobacterium</taxon>
    </lineage>
</organism>
<keyword evidence="1" id="KW-0472">Membrane</keyword>
<gene>
    <name evidence="2" type="ORF">JV38_06030</name>
    <name evidence="3" type="ORF">KU73_09750</name>
</gene>
<evidence type="ECO:0000313" key="2">
    <source>
        <dbReference type="EMBL" id="KFX09251.1"/>
    </source>
</evidence>
<dbReference type="Proteomes" id="UP000029257">
    <property type="component" value="Unassembled WGS sequence"/>
</dbReference>
<accession>A0AAW3ELA2</accession>
<dbReference type="AlphaFoldDB" id="A0AAW3ELA2"/>
<keyword evidence="1" id="KW-1133">Transmembrane helix</keyword>
<evidence type="ECO:0000313" key="4">
    <source>
        <dbReference type="Proteomes" id="UP000029257"/>
    </source>
</evidence>
<sequence length="102" mass="11413">MTICPFCKSVVNDDATVCPNCNAEKETTFQGHFKRALEKIKPTLGLTGMFGLIVGFACGMYIGIQTFALVGFIVGFVVFFFVMFLPAIIRALFKINKVVWYR</sequence>
<feature type="transmembrane region" description="Helical" evidence="1">
    <location>
        <begin position="44"/>
        <end position="64"/>
    </location>
</feature>
<keyword evidence="5" id="KW-1185">Reference proteome</keyword>
<dbReference type="Proteomes" id="UP000029436">
    <property type="component" value="Unassembled WGS sequence"/>
</dbReference>
<evidence type="ECO:0000256" key="1">
    <source>
        <dbReference type="SAM" id="Phobius"/>
    </source>
</evidence>
<keyword evidence="1" id="KW-0812">Transmembrane</keyword>
<dbReference type="RefSeq" id="WP_005975811.1">
    <property type="nucleotide sequence ID" value="NZ_JQHP01000002.1"/>
</dbReference>
<reference evidence="4 5" key="1">
    <citation type="submission" date="2014-08" db="EMBL/GenBank/DDBJ databases">
        <title>Genome sequences of NCPPB Pectobacterium isolates.</title>
        <authorList>
            <person name="Glover R.H."/>
            <person name="Sapp M."/>
            <person name="Elphinstone J."/>
        </authorList>
    </citation>
    <scope>NUCLEOTIDE SEQUENCE [LARGE SCALE GENOMIC DNA]</scope>
    <source>
        <strain evidence="2 4">NCPPB 3701</strain>
        <strain evidence="3 5">NCPPB3702</strain>
    </source>
</reference>
<comment type="caution">
    <text evidence="2">The sequence shown here is derived from an EMBL/GenBank/DDBJ whole genome shotgun (WGS) entry which is preliminary data.</text>
</comment>
<evidence type="ECO:0008006" key="6">
    <source>
        <dbReference type="Google" id="ProtNLM"/>
    </source>
</evidence>
<proteinExistence type="predicted"/>
<evidence type="ECO:0000313" key="3">
    <source>
        <dbReference type="EMBL" id="KGA29358.1"/>
    </source>
</evidence>
<evidence type="ECO:0000313" key="5">
    <source>
        <dbReference type="Proteomes" id="UP000029436"/>
    </source>
</evidence>
<feature type="transmembrane region" description="Helical" evidence="1">
    <location>
        <begin position="70"/>
        <end position="93"/>
    </location>
</feature>
<dbReference type="EMBL" id="JQHP01000002">
    <property type="protein sequence ID" value="KFX09251.1"/>
    <property type="molecule type" value="Genomic_DNA"/>
</dbReference>
<dbReference type="EMBL" id="JQOH01000003">
    <property type="protein sequence ID" value="KGA29358.1"/>
    <property type="molecule type" value="Genomic_DNA"/>
</dbReference>
<protein>
    <recommendedName>
        <fullName evidence="6">Zinc ribbon domain-containing protein</fullName>
    </recommendedName>
</protein>
<name>A0AAW3ELA2_9GAMM</name>